<feature type="domain" description="Calcineurin-like phosphoesterase" evidence="1">
    <location>
        <begin position="5"/>
        <end position="191"/>
    </location>
</feature>
<dbReference type="PANTHER" id="PTHR42850">
    <property type="entry name" value="METALLOPHOSPHOESTERASE"/>
    <property type="match status" value="1"/>
</dbReference>
<evidence type="ECO:0000259" key="1">
    <source>
        <dbReference type="Pfam" id="PF00149"/>
    </source>
</evidence>
<dbReference type="GO" id="GO:0008803">
    <property type="term" value="F:bis(5'-nucleosyl)-tetraphosphatase (symmetrical) activity"/>
    <property type="evidence" value="ECO:0007669"/>
    <property type="project" value="TreeGrafter"/>
</dbReference>
<evidence type="ECO:0000313" key="2">
    <source>
        <dbReference type="EMBL" id="OAD90496.1"/>
    </source>
</evidence>
<proteinExistence type="predicted"/>
<dbReference type="PRINTS" id="PR00114">
    <property type="entry name" value="STPHPHTASE"/>
</dbReference>
<protein>
    <submittedName>
        <fullName evidence="2">Metallophosphatase</fullName>
    </submittedName>
</protein>
<dbReference type="EMBL" id="LXIE01000045">
    <property type="protein sequence ID" value="OAD90496.1"/>
    <property type="molecule type" value="Genomic_DNA"/>
</dbReference>
<dbReference type="InterPro" id="IPR050126">
    <property type="entry name" value="Ap4A_hydrolase"/>
</dbReference>
<name>A0A1A9LBX8_9FLAO</name>
<dbReference type="InterPro" id="IPR006186">
    <property type="entry name" value="Ser/Thr-sp_prot-phosphatase"/>
</dbReference>
<dbReference type="GO" id="GO:0005737">
    <property type="term" value="C:cytoplasm"/>
    <property type="evidence" value="ECO:0007669"/>
    <property type="project" value="TreeGrafter"/>
</dbReference>
<sequence>MRTVRTVVIGDIHGGFRALKQLLESANLSKDTQYIFVGDYVDGWSESAEVVSYLIDFSKKNDCIFIRGNHDELLYKFLKFGEKNPMWLSQGGESSVESYSKISEEEKKKHLQFFENLVNFHVDSENRLFVHAGFTNQHGPQSEYYPNLVYWDRTLWEMVCAMDSSISKEDDKYPKRLKLFKEIYIGHTPVTRVGFDKPANFANVWNVDTGAAFKGKISMLDVDSKEIWQSEPVFKLYPDEKGRN</sequence>
<dbReference type="GO" id="GO:0016791">
    <property type="term" value="F:phosphatase activity"/>
    <property type="evidence" value="ECO:0007669"/>
    <property type="project" value="TreeGrafter"/>
</dbReference>
<reference evidence="2 3" key="1">
    <citation type="submission" date="2016-05" db="EMBL/GenBank/DDBJ databases">
        <title>Genome sequencing of Vitellibacter soesokkakensis RSSK-12.</title>
        <authorList>
            <person name="Thevarajoo S."/>
            <person name="Selvaratnam C."/>
            <person name="Goh K.M."/>
            <person name="Chan K.-G."/>
            <person name="Chong C.S."/>
        </authorList>
    </citation>
    <scope>NUCLEOTIDE SEQUENCE [LARGE SCALE GENOMIC DNA]</scope>
    <source>
        <strain evidence="2 3">RSSK-12</strain>
    </source>
</reference>
<dbReference type="AlphaFoldDB" id="A0A1A9LBX8"/>
<dbReference type="InterPro" id="IPR029052">
    <property type="entry name" value="Metallo-depent_PP-like"/>
</dbReference>
<dbReference type="PANTHER" id="PTHR42850:SF4">
    <property type="entry name" value="ZINC-DEPENDENT ENDOPOLYPHOSPHATASE"/>
    <property type="match status" value="1"/>
</dbReference>
<dbReference type="InterPro" id="IPR004843">
    <property type="entry name" value="Calcineurin-like_PHP"/>
</dbReference>
<dbReference type="Proteomes" id="UP000077552">
    <property type="component" value="Unassembled WGS sequence"/>
</dbReference>
<dbReference type="Gene3D" id="3.60.21.10">
    <property type="match status" value="1"/>
</dbReference>
<organism evidence="2 3">
    <name type="scientific">Aequorivita soesokkakensis</name>
    <dbReference type="NCBI Taxonomy" id="1385699"/>
    <lineage>
        <taxon>Bacteria</taxon>
        <taxon>Pseudomonadati</taxon>
        <taxon>Bacteroidota</taxon>
        <taxon>Flavobacteriia</taxon>
        <taxon>Flavobacteriales</taxon>
        <taxon>Flavobacteriaceae</taxon>
        <taxon>Aequorivita</taxon>
    </lineage>
</organism>
<dbReference type="GO" id="GO:0110154">
    <property type="term" value="P:RNA decapping"/>
    <property type="evidence" value="ECO:0007669"/>
    <property type="project" value="TreeGrafter"/>
</dbReference>
<dbReference type="Pfam" id="PF00149">
    <property type="entry name" value="Metallophos"/>
    <property type="match status" value="1"/>
</dbReference>
<gene>
    <name evidence="2" type="ORF">A7A78_06175</name>
</gene>
<dbReference type="STRING" id="1385699.A7A78_06175"/>
<evidence type="ECO:0000313" key="3">
    <source>
        <dbReference type="Proteomes" id="UP000077552"/>
    </source>
</evidence>
<dbReference type="CDD" id="cd00144">
    <property type="entry name" value="MPP_PPP_family"/>
    <property type="match status" value="1"/>
</dbReference>
<comment type="caution">
    <text evidence="2">The sequence shown here is derived from an EMBL/GenBank/DDBJ whole genome shotgun (WGS) entry which is preliminary data.</text>
</comment>
<dbReference type="SUPFAM" id="SSF56300">
    <property type="entry name" value="Metallo-dependent phosphatases"/>
    <property type="match status" value="1"/>
</dbReference>
<keyword evidence="3" id="KW-1185">Reference proteome</keyword>
<accession>A0A1A9LBX8</accession>